<name>A0AAP8HUP7_ECOLX</name>
<dbReference type="Gene3D" id="3.40.50.10070">
    <property type="entry name" value="TolB, N-terminal domain"/>
    <property type="match status" value="1"/>
</dbReference>
<accession>A0AAP8HUP7</accession>
<feature type="non-terminal residue" evidence="2">
    <location>
        <position position="133"/>
    </location>
</feature>
<dbReference type="GO" id="GO:0042597">
    <property type="term" value="C:periplasmic space"/>
    <property type="evidence" value="ECO:0007669"/>
    <property type="project" value="InterPro"/>
</dbReference>
<dbReference type="EMBL" id="PITP01000364">
    <property type="protein sequence ID" value="PKD78706.1"/>
    <property type="molecule type" value="Genomic_DNA"/>
</dbReference>
<sequence length="133" mass="14220">MLALACLMAIKPAQAQLRVDISGTGATQYPVAIADFAVDDAHGRALAEVIRADLTRTGQFRLISAAGSGLNVDSPIAHDDWRAKGADFIAYGSIVRGNDGRYDVRYRLADTVKKGQLDGVAFSGTEQELRRVA</sequence>
<feature type="domain" description="TolB N-terminal" evidence="1">
    <location>
        <begin position="17"/>
        <end position="117"/>
    </location>
</feature>
<organism evidence="2 3">
    <name type="scientific">Escherichia coli</name>
    <dbReference type="NCBI Taxonomy" id="562"/>
    <lineage>
        <taxon>Bacteria</taxon>
        <taxon>Pseudomonadati</taxon>
        <taxon>Pseudomonadota</taxon>
        <taxon>Gammaproteobacteria</taxon>
        <taxon>Enterobacterales</taxon>
        <taxon>Enterobacteriaceae</taxon>
        <taxon>Escherichia</taxon>
    </lineage>
</organism>
<dbReference type="GO" id="GO:0015031">
    <property type="term" value="P:protein transport"/>
    <property type="evidence" value="ECO:0007669"/>
    <property type="project" value="InterPro"/>
</dbReference>
<comment type="caution">
    <text evidence="2">The sequence shown here is derived from an EMBL/GenBank/DDBJ whole genome shotgun (WGS) entry which is preliminary data.</text>
</comment>
<dbReference type="SUPFAM" id="SSF52964">
    <property type="entry name" value="TolB, N-terminal domain"/>
    <property type="match status" value="1"/>
</dbReference>
<dbReference type="AlphaFoldDB" id="A0AAP8HUP7"/>
<evidence type="ECO:0000259" key="1">
    <source>
        <dbReference type="Pfam" id="PF04052"/>
    </source>
</evidence>
<dbReference type="InterPro" id="IPR007195">
    <property type="entry name" value="TolB_N"/>
</dbReference>
<proteinExistence type="predicted"/>
<protein>
    <submittedName>
        <fullName evidence="2">Translocation protein TolB</fullName>
    </submittedName>
</protein>
<evidence type="ECO:0000313" key="2">
    <source>
        <dbReference type="EMBL" id="PKD78706.1"/>
    </source>
</evidence>
<gene>
    <name evidence="2" type="ORF">CWS33_28895</name>
</gene>
<reference evidence="2 3" key="1">
    <citation type="submission" date="2017-12" db="EMBL/GenBank/DDBJ databases">
        <title>Rapid rising of carbapenem-resistant Enterobacteriaceae(CRE) and emergence of colistin resistance genemcr-1 in CRE in the hospital of Henan, China.</title>
        <authorList>
            <person name="Sun Q."/>
            <person name="Zhang R."/>
            <person name="Li Y."/>
            <person name="Shen Y."/>
            <person name="Zhang Y."/>
            <person name="Yang J."/>
            <person name="Shu L."/>
            <person name="Zhou H."/>
            <person name="Wang Y."/>
            <person name="Wang B."/>
            <person name="Shen Z."/>
        </authorList>
    </citation>
    <scope>NUCLEOTIDE SEQUENCE [LARGE SCALE GENOMIC DNA]</scope>
    <source>
        <strain evidence="2 3">3512</strain>
    </source>
</reference>
<dbReference type="Proteomes" id="UP000233549">
    <property type="component" value="Unassembled WGS sequence"/>
</dbReference>
<evidence type="ECO:0000313" key="3">
    <source>
        <dbReference type="Proteomes" id="UP000233549"/>
    </source>
</evidence>
<dbReference type="Pfam" id="PF04052">
    <property type="entry name" value="TolB_N"/>
    <property type="match status" value="1"/>
</dbReference>